<feature type="transmembrane region" description="Helical" evidence="1">
    <location>
        <begin position="235"/>
        <end position="259"/>
    </location>
</feature>
<dbReference type="RefSeq" id="WP_284826083.1">
    <property type="nucleotide sequence ID" value="NZ_JASOOY020000027.1"/>
</dbReference>
<comment type="caution">
    <text evidence="2">The sequence shown here is derived from an EMBL/GenBank/DDBJ whole genome shotgun (WGS) entry which is preliminary data.</text>
</comment>
<reference evidence="2" key="1">
    <citation type="submission" date="2023-05" db="EMBL/GenBank/DDBJ databases">
        <authorList>
            <person name="Du J."/>
        </authorList>
    </citation>
    <scope>NUCLEOTIDE SEQUENCE</scope>
    <source>
        <strain evidence="2">UMB1064</strain>
    </source>
</reference>
<evidence type="ECO:0000313" key="2">
    <source>
        <dbReference type="EMBL" id="MEO3717371.1"/>
    </source>
</evidence>
<accession>A0AAW9SZ71</accession>
<dbReference type="AlphaFoldDB" id="A0AAW9SZ71"/>
<reference evidence="2" key="2">
    <citation type="submission" date="2024-05" db="EMBL/GenBank/DDBJ databases">
        <authorList>
            <person name="Wolfe A."/>
        </authorList>
    </citation>
    <scope>NUCLEOTIDE SEQUENCE</scope>
    <source>
        <strain evidence="2">UMB1064</strain>
    </source>
</reference>
<name>A0AAW9SZ71_CORAY</name>
<keyword evidence="1" id="KW-1133">Transmembrane helix</keyword>
<organism evidence="2 3">
    <name type="scientific">Corynebacterium amycolatum</name>
    <dbReference type="NCBI Taxonomy" id="43765"/>
    <lineage>
        <taxon>Bacteria</taxon>
        <taxon>Bacillati</taxon>
        <taxon>Actinomycetota</taxon>
        <taxon>Actinomycetes</taxon>
        <taxon>Mycobacteriales</taxon>
        <taxon>Corynebacteriaceae</taxon>
        <taxon>Corynebacterium</taxon>
    </lineage>
</organism>
<gene>
    <name evidence="2" type="ORF">QP460_007210</name>
</gene>
<keyword evidence="1" id="KW-0812">Transmembrane</keyword>
<proteinExistence type="predicted"/>
<sequence>MAAPDVVEPLPVSAEAPEQPPLLVTKAGDAADRADFSQIVDTATPPRRLEFVDKRSAVVLYVADSEVQPTRECVSTVAAISQATGRVAVGLIGNGEYAEAWRQEIDSTIPMGALDARMARTLVLLAEGPPRNPGETLSARRARNVRAQLTQERSRGAGAAARLQRKMQLAAESAVLDALQEVADGPAGDQVELQGRAEVAATRLQQRCGDELGLRVEISVPAPASPAHPSYAMDALVAVASLGVAVGAVRIVHGLLMWIGVPTLAAQLVALAIGLGVAVVAVGATIRRNARQRTAQWRANYLAHLRRKWTQSVEMTVREAIGARGPGWRIEQLAEYTGTPAR</sequence>
<keyword evidence="1" id="KW-0472">Membrane</keyword>
<feature type="transmembrane region" description="Helical" evidence="1">
    <location>
        <begin position="265"/>
        <end position="286"/>
    </location>
</feature>
<evidence type="ECO:0000313" key="3">
    <source>
        <dbReference type="Proteomes" id="UP001223646"/>
    </source>
</evidence>
<evidence type="ECO:0000256" key="1">
    <source>
        <dbReference type="SAM" id="Phobius"/>
    </source>
</evidence>
<protein>
    <submittedName>
        <fullName evidence="2">Uncharacterized protein</fullName>
    </submittedName>
</protein>
<dbReference type="EMBL" id="JASOOY020000027">
    <property type="protein sequence ID" value="MEO3717371.1"/>
    <property type="molecule type" value="Genomic_DNA"/>
</dbReference>
<dbReference type="Proteomes" id="UP001223646">
    <property type="component" value="Unassembled WGS sequence"/>
</dbReference>